<gene>
    <name evidence="3" type="ORF">LPB144_05965</name>
</gene>
<organism evidence="3 4">
    <name type="scientific">Christiangramia salexigens</name>
    <dbReference type="NCBI Taxonomy" id="1913577"/>
    <lineage>
        <taxon>Bacteria</taxon>
        <taxon>Pseudomonadati</taxon>
        <taxon>Bacteroidota</taxon>
        <taxon>Flavobacteriia</taxon>
        <taxon>Flavobacteriales</taxon>
        <taxon>Flavobacteriaceae</taxon>
        <taxon>Christiangramia</taxon>
    </lineage>
</organism>
<dbReference type="STRING" id="1913577.LPB144_05965"/>
<proteinExistence type="predicted"/>
<protein>
    <recommendedName>
        <fullName evidence="2">Glycosyl transferase family 1 domain-containing protein</fullName>
    </recommendedName>
</protein>
<dbReference type="CDD" id="cd03809">
    <property type="entry name" value="GT4_MtfB-like"/>
    <property type="match status" value="1"/>
</dbReference>
<dbReference type="PANTHER" id="PTHR46401">
    <property type="entry name" value="GLYCOSYLTRANSFERASE WBBK-RELATED"/>
    <property type="match status" value="1"/>
</dbReference>
<evidence type="ECO:0000313" key="3">
    <source>
        <dbReference type="EMBL" id="APG59986.1"/>
    </source>
</evidence>
<dbReference type="Proteomes" id="UP000182510">
    <property type="component" value="Chromosome"/>
</dbReference>
<dbReference type="OrthoDB" id="9801609at2"/>
<dbReference type="GO" id="GO:0009103">
    <property type="term" value="P:lipopolysaccharide biosynthetic process"/>
    <property type="evidence" value="ECO:0007669"/>
    <property type="project" value="TreeGrafter"/>
</dbReference>
<keyword evidence="4" id="KW-1185">Reference proteome</keyword>
<feature type="domain" description="Glycosyl transferase family 1" evidence="2">
    <location>
        <begin position="177"/>
        <end position="295"/>
    </location>
</feature>
<evidence type="ECO:0000313" key="4">
    <source>
        <dbReference type="Proteomes" id="UP000182510"/>
    </source>
</evidence>
<accession>A0A1L3J4E2</accession>
<dbReference type="SUPFAM" id="SSF53756">
    <property type="entry name" value="UDP-Glycosyltransferase/glycogen phosphorylase"/>
    <property type="match status" value="1"/>
</dbReference>
<sequence>MPKKPRIFLESHHLKNQFTGFGQFNYWLIKKLAEFNRDYELIINCKDRSMIKDFSRVSFNRYYPITRYKEFRTLKKYDIWHSLNQNCKTEPRFNMPYIVTIHDVILMERDEGKASEKMYKLIEEKIKRSTAITYISEYAKNATQKYFDIPEGVIERVIYNGNPVLPRETVNCKIPAEHTSKPYLFSIGQFMERKNFHSLVPMMTELKDFNLIIAGNKDKAYGEFVQNEIEKHNLQNRIFLVGKISEEEKHYYLQNCSAFVFPSLFEGFGLPPIEAMSYGKPVFLANKTSLPEIGGDLAFYWNEFDASNMTKVFEEGMTKFESAKSDYTTKLKARAASFDWNETAKQYLDLYDEVLNKA</sequence>
<dbReference type="Gene3D" id="3.40.50.2000">
    <property type="entry name" value="Glycogen Phosphorylase B"/>
    <property type="match status" value="2"/>
</dbReference>
<dbReference type="GO" id="GO:0016757">
    <property type="term" value="F:glycosyltransferase activity"/>
    <property type="evidence" value="ECO:0007669"/>
    <property type="project" value="InterPro"/>
</dbReference>
<reference evidence="3 4" key="1">
    <citation type="submission" date="2016-11" db="EMBL/GenBank/DDBJ databases">
        <title>Gramella sp. LPB0144 isolated from marine environment.</title>
        <authorList>
            <person name="Kim E."/>
            <person name="Yi H."/>
        </authorList>
    </citation>
    <scope>NUCLEOTIDE SEQUENCE [LARGE SCALE GENOMIC DNA]</scope>
    <source>
        <strain evidence="3 4">LPB0144</strain>
    </source>
</reference>
<dbReference type="KEGG" id="grl:LPB144_05965"/>
<name>A0A1L3J4E2_9FLAO</name>
<dbReference type="Pfam" id="PF00534">
    <property type="entry name" value="Glycos_transf_1"/>
    <property type="match status" value="1"/>
</dbReference>
<dbReference type="InterPro" id="IPR001296">
    <property type="entry name" value="Glyco_trans_1"/>
</dbReference>
<keyword evidence="1" id="KW-0808">Transferase</keyword>
<dbReference type="RefSeq" id="WP_072552634.1">
    <property type="nucleotide sequence ID" value="NZ_CP018153.1"/>
</dbReference>
<dbReference type="PANTHER" id="PTHR46401:SF2">
    <property type="entry name" value="GLYCOSYLTRANSFERASE WBBK-RELATED"/>
    <property type="match status" value="1"/>
</dbReference>
<evidence type="ECO:0000256" key="1">
    <source>
        <dbReference type="ARBA" id="ARBA00022679"/>
    </source>
</evidence>
<dbReference type="AlphaFoldDB" id="A0A1L3J4E2"/>
<dbReference type="EMBL" id="CP018153">
    <property type="protein sequence ID" value="APG59986.1"/>
    <property type="molecule type" value="Genomic_DNA"/>
</dbReference>
<evidence type="ECO:0000259" key="2">
    <source>
        <dbReference type="Pfam" id="PF00534"/>
    </source>
</evidence>